<accession>A0ACB9MMX9</accession>
<proteinExistence type="predicted"/>
<comment type="caution">
    <text evidence="1">The sequence shown here is derived from an EMBL/GenBank/DDBJ whole genome shotgun (WGS) entry which is preliminary data.</text>
</comment>
<evidence type="ECO:0000313" key="2">
    <source>
        <dbReference type="Proteomes" id="UP001057402"/>
    </source>
</evidence>
<protein>
    <submittedName>
        <fullName evidence="1">Uncharacterized protein</fullName>
    </submittedName>
</protein>
<organism evidence="1 2">
    <name type="scientific">Melastoma candidum</name>
    <dbReference type="NCBI Taxonomy" id="119954"/>
    <lineage>
        <taxon>Eukaryota</taxon>
        <taxon>Viridiplantae</taxon>
        <taxon>Streptophyta</taxon>
        <taxon>Embryophyta</taxon>
        <taxon>Tracheophyta</taxon>
        <taxon>Spermatophyta</taxon>
        <taxon>Magnoliopsida</taxon>
        <taxon>eudicotyledons</taxon>
        <taxon>Gunneridae</taxon>
        <taxon>Pentapetalae</taxon>
        <taxon>rosids</taxon>
        <taxon>malvids</taxon>
        <taxon>Myrtales</taxon>
        <taxon>Melastomataceae</taxon>
        <taxon>Melastomatoideae</taxon>
        <taxon>Melastomateae</taxon>
        <taxon>Melastoma</taxon>
    </lineage>
</organism>
<keyword evidence="2" id="KW-1185">Reference proteome</keyword>
<gene>
    <name evidence="1" type="ORF">MLD38_031042</name>
</gene>
<dbReference type="Proteomes" id="UP001057402">
    <property type="component" value="Chromosome 9"/>
</dbReference>
<name>A0ACB9MMX9_9MYRT</name>
<reference evidence="2" key="1">
    <citation type="journal article" date="2023" name="Front. Plant Sci.">
        <title>Chromosomal-level genome assembly of Melastoma candidum provides insights into trichome evolution.</title>
        <authorList>
            <person name="Zhong Y."/>
            <person name="Wu W."/>
            <person name="Sun C."/>
            <person name="Zou P."/>
            <person name="Liu Y."/>
            <person name="Dai S."/>
            <person name="Zhou R."/>
        </authorList>
    </citation>
    <scope>NUCLEOTIDE SEQUENCE [LARGE SCALE GENOMIC DNA]</scope>
</reference>
<sequence>MDGTSPPPSDHQEPLKDPISPLDLTPNLASLLDLARRGSWRSILDSAAAPSGSSLLPHQRLALLSFSVLALLRLRRYSHANSALQDIDFSSPDHLFQSYPHLYPDLSGSMIPFSLRFMSCILPIKLGDKPLGLDRLYSLLDFVRSRIRDVREADDANSASLAMWRRREVVVVGAILGVHLGNKDFGVCLDLIKALLDDGYEEDPVLLSKLGYIQMQIGDVAGAKRSFAKVEEVASKQEDNKEVKNLAGRNKALVYLVAKDYISAVREYEECIERDGNDVVAINNKALCLMYLRDLSDSIKVLEGSLERAPTVSLNETLVVNLCSMYELAYVNHSEIKKTLSNWIAQVAPDDFDSSCTRI</sequence>
<evidence type="ECO:0000313" key="1">
    <source>
        <dbReference type="EMBL" id="KAI4325662.1"/>
    </source>
</evidence>
<dbReference type="EMBL" id="CM042888">
    <property type="protein sequence ID" value="KAI4325662.1"/>
    <property type="molecule type" value="Genomic_DNA"/>
</dbReference>